<comment type="caution">
    <text evidence="1">The sequence shown here is derived from an EMBL/GenBank/DDBJ whole genome shotgun (WGS) entry which is preliminary data.</text>
</comment>
<dbReference type="AlphaFoldDB" id="A0A8H5D4J1"/>
<sequence length="635" mass="71354">MAFKSKALERKLRTNDPPTNEEAAIVRTALTSSVTEVAALESEAIRLQSRLNKLVCEKQQLSAFVKAHRALLAPVRSLHPDILQEIFYHCLPTAHNTLMSNKEAPIVLGLVCRQWREIAYSTPRLWTSIHIIASPSAHSLHPLDVARREAIASWLSRSGALPLSISVSASGHKTLIRRCGMARRNPSNNQVQPYLDLIIPYVRRWRSVFFSLAYFDWVHFLNQLSGSQLPMLQSLHIEGDRPRRRSSEPVNIDPLVKEDSILSAPSLRVLSLPTFYSRFLQLRASWEHITGLDLGARGVMLVDIDKALRWCPNLESCRVSVIASGAGPDETPPLSGFFEMEPLTLSKLQSLHVVVRSSWNTSTCSFLERLTTPALVHLSYEQLDHAWWHDTPSGSQNHGSSEMATSLCSFLKRLTYPLEELEFTQISFSGAWVMKILPLVPSLKRLSLKGFEAPVDDPHRTPPLSPSFPLNDFILSHFIPEETLNLDSLKDLASPADERLEDVSTLPCFCPNLEVLHCVDATFSRQALLQFLRARTVDRHIHNLAHIRRVNISYNATQSEAISDEEDSDFEREIRALEKETGVLVGVRHLFTQRFLPPVSTGAPLASWAYMGISPPLGSGYSTFPVWPDARCFAF</sequence>
<dbReference type="Proteomes" id="UP000559027">
    <property type="component" value="Unassembled WGS sequence"/>
</dbReference>
<protein>
    <recommendedName>
        <fullName evidence="3">F-box domain-containing protein</fullName>
    </recommendedName>
</protein>
<evidence type="ECO:0000313" key="2">
    <source>
        <dbReference type="Proteomes" id="UP000559027"/>
    </source>
</evidence>
<dbReference type="Gene3D" id="1.20.1280.50">
    <property type="match status" value="1"/>
</dbReference>
<organism evidence="1 2">
    <name type="scientific">Leucocoprinus leucothites</name>
    <dbReference type="NCBI Taxonomy" id="201217"/>
    <lineage>
        <taxon>Eukaryota</taxon>
        <taxon>Fungi</taxon>
        <taxon>Dikarya</taxon>
        <taxon>Basidiomycota</taxon>
        <taxon>Agaricomycotina</taxon>
        <taxon>Agaricomycetes</taxon>
        <taxon>Agaricomycetidae</taxon>
        <taxon>Agaricales</taxon>
        <taxon>Agaricineae</taxon>
        <taxon>Agaricaceae</taxon>
        <taxon>Leucocoprinus</taxon>
    </lineage>
</organism>
<dbReference type="InterPro" id="IPR032675">
    <property type="entry name" value="LRR_dom_sf"/>
</dbReference>
<dbReference type="Gene3D" id="3.80.10.10">
    <property type="entry name" value="Ribonuclease Inhibitor"/>
    <property type="match status" value="1"/>
</dbReference>
<dbReference type="EMBL" id="JAACJO010000010">
    <property type="protein sequence ID" value="KAF5353494.1"/>
    <property type="molecule type" value="Genomic_DNA"/>
</dbReference>
<proteinExistence type="predicted"/>
<accession>A0A8H5D4J1</accession>
<keyword evidence="2" id="KW-1185">Reference proteome</keyword>
<dbReference type="SUPFAM" id="SSF52047">
    <property type="entry name" value="RNI-like"/>
    <property type="match status" value="1"/>
</dbReference>
<evidence type="ECO:0008006" key="3">
    <source>
        <dbReference type="Google" id="ProtNLM"/>
    </source>
</evidence>
<reference evidence="1 2" key="1">
    <citation type="journal article" date="2020" name="ISME J.">
        <title>Uncovering the hidden diversity of litter-decomposition mechanisms in mushroom-forming fungi.</title>
        <authorList>
            <person name="Floudas D."/>
            <person name="Bentzer J."/>
            <person name="Ahren D."/>
            <person name="Johansson T."/>
            <person name="Persson P."/>
            <person name="Tunlid A."/>
        </authorList>
    </citation>
    <scope>NUCLEOTIDE SEQUENCE [LARGE SCALE GENOMIC DNA]</scope>
    <source>
        <strain evidence="1 2">CBS 146.42</strain>
    </source>
</reference>
<dbReference type="OrthoDB" id="3365698at2759"/>
<name>A0A8H5D4J1_9AGAR</name>
<gene>
    <name evidence="1" type="ORF">D9756_008020</name>
</gene>
<evidence type="ECO:0000313" key="1">
    <source>
        <dbReference type="EMBL" id="KAF5353494.1"/>
    </source>
</evidence>